<dbReference type="PROSITE" id="PS50021">
    <property type="entry name" value="CH"/>
    <property type="match status" value="1"/>
</dbReference>
<evidence type="ECO:0000256" key="7">
    <source>
        <dbReference type="ARBA" id="ARBA00023212"/>
    </source>
</evidence>
<dbReference type="EMBL" id="DF196791">
    <property type="protein sequence ID" value="GAC77296.1"/>
    <property type="molecule type" value="Genomic_DNA"/>
</dbReference>
<dbReference type="FunFam" id="1.20.5.1430:FF:000007">
    <property type="entry name" value="Protein BIM1"/>
    <property type="match status" value="1"/>
</dbReference>
<evidence type="ECO:0000256" key="8">
    <source>
        <dbReference type="ARBA" id="ARBA00023306"/>
    </source>
</evidence>
<name>M9LSZ4_PSEA3</name>
<dbReference type="GO" id="GO:0051010">
    <property type="term" value="F:microtubule plus-end binding"/>
    <property type="evidence" value="ECO:0007669"/>
    <property type="project" value="UniProtKB-ARBA"/>
</dbReference>
<dbReference type="SUPFAM" id="SSF47576">
    <property type="entry name" value="Calponin-homology domain, CH-domain"/>
    <property type="match status" value="1"/>
</dbReference>
<dbReference type="PROSITE" id="PS51230">
    <property type="entry name" value="EB1_C"/>
    <property type="match status" value="1"/>
</dbReference>
<dbReference type="FunFam" id="1.10.418.10:FF:000028">
    <property type="entry name" value="RP/EB family microtubule-associated protein"/>
    <property type="match status" value="1"/>
</dbReference>
<sequence>MCVAPKDAEFDDGLCAEERDQHLFGSNTHARASCLLLTNTTTISPLATMGESRTELINWINELLGFSYTKVEQCGSGAAYAQIIDSIYLNVPLVKIKFDAKHDYEYINNFKVLQDAFKRNRIDKPIPVDRLIRCKMQDNLEFLQWLKKFWDMNFPGEPYDAEARRMGAAAAPPPLVGAVSVGAARNAPAASARAPVRAAAATRPSAAAPVRRAAPATASARAAPQVPNETIHALTQQMDEMKVSVDSLEKERDFYFAKLRDIEILVQERLAILAEQYPPPEEGAEEEEPPTEEHESLRQIQAILYSTEEGFEVPDAAEVAQDEEEMF</sequence>
<protein>
    <submittedName>
        <fullName evidence="12">Inositol polyphosphate 5-phosphatase and related proteins</fullName>
    </submittedName>
</protein>
<evidence type="ECO:0000256" key="6">
    <source>
        <dbReference type="ARBA" id="ARBA00022776"/>
    </source>
</evidence>
<dbReference type="Gene3D" id="1.10.418.10">
    <property type="entry name" value="Calponin-like domain"/>
    <property type="match status" value="1"/>
</dbReference>
<keyword evidence="6" id="KW-0498">Mitosis</keyword>
<dbReference type="Proteomes" id="UP000011976">
    <property type="component" value="Unassembled WGS sequence"/>
</dbReference>
<evidence type="ECO:0000256" key="5">
    <source>
        <dbReference type="ARBA" id="ARBA00022701"/>
    </source>
</evidence>
<dbReference type="Pfam" id="PF03271">
    <property type="entry name" value="EB1"/>
    <property type="match status" value="1"/>
</dbReference>
<dbReference type="STRING" id="1151754.M9LSZ4"/>
<evidence type="ECO:0000259" key="10">
    <source>
        <dbReference type="PROSITE" id="PS50021"/>
    </source>
</evidence>
<dbReference type="InterPro" id="IPR036872">
    <property type="entry name" value="CH_dom_sf"/>
</dbReference>
<evidence type="ECO:0000256" key="3">
    <source>
        <dbReference type="ARBA" id="ARBA00022490"/>
    </source>
</evidence>
<dbReference type="GO" id="GO:0051301">
    <property type="term" value="P:cell division"/>
    <property type="evidence" value="ECO:0007669"/>
    <property type="project" value="UniProtKB-KW"/>
</dbReference>
<evidence type="ECO:0000256" key="1">
    <source>
        <dbReference type="ARBA" id="ARBA00004245"/>
    </source>
</evidence>
<evidence type="ECO:0000256" key="2">
    <source>
        <dbReference type="ARBA" id="ARBA00010729"/>
    </source>
</evidence>
<dbReference type="InterPro" id="IPR027328">
    <property type="entry name" value="MAPRE"/>
</dbReference>
<evidence type="ECO:0000256" key="9">
    <source>
        <dbReference type="PROSITE-ProRule" id="PRU00576"/>
    </source>
</evidence>
<dbReference type="GO" id="GO:0072686">
    <property type="term" value="C:mitotic spindle"/>
    <property type="evidence" value="ECO:0007669"/>
    <property type="project" value="UniProtKB-ARBA"/>
</dbReference>
<dbReference type="GO" id="GO:0035372">
    <property type="term" value="P:protein localization to microtubule"/>
    <property type="evidence" value="ECO:0007669"/>
    <property type="project" value="UniProtKB-ARBA"/>
</dbReference>
<evidence type="ECO:0000259" key="11">
    <source>
        <dbReference type="PROSITE" id="PS51230"/>
    </source>
</evidence>
<evidence type="ECO:0000256" key="4">
    <source>
        <dbReference type="ARBA" id="ARBA00022618"/>
    </source>
</evidence>
<evidence type="ECO:0000313" key="12">
    <source>
        <dbReference type="EMBL" id="GAC77296.1"/>
    </source>
</evidence>
<dbReference type="InterPro" id="IPR036133">
    <property type="entry name" value="EB1_C_sf"/>
</dbReference>
<feature type="domain" description="EB1 C-terminal" evidence="11">
    <location>
        <begin position="223"/>
        <end position="313"/>
    </location>
</feature>
<dbReference type="InterPro" id="IPR004953">
    <property type="entry name" value="EB1_C"/>
</dbReference>
<evidence type="ECO:0000313" key="13">
    <source>
        <dbReference type="Proteomes" id="UP000011976"/>
    </source>
</evidence>
<dbReference type="Gene3D" id="1.20.5.1430">
    <property type="match status" value="1"/>
</dbReference>
<dbReference type="SUPFAM" id="SSF140612">
    <property type="entry name" value="EB1 dimerisation domain-like"/>
    <property type="match status" value="1"/>
</dbReference>
<dbReference type="PANTHER" id="PTHR10623">
    <property type="entry name" value="MICROTUBULE-ASSOCIATED PROTEIN RP/EB FAMILY MEMBER"/>
    <property type="match status" value="1"/>
</dbReference>
<accession>M9LSZ4</accession>
<comment type="subcellular location">
    <subcellularLocation>
        <location evidence="1">Cytoplasm</location>
        <location evidence="1">Cytoskeleton</location>
    </subcellularLocation>
</comment>
<comment type="similarity">
    <text evidence="2">Belongs to the MAPRE family.</text>
</comment>
<feature type="domain" description="Calponin-homology (CH)" evidence="10">
    <location>
        <begin position="50"/>
        <end position="151"/>
    </location>
</feature>
<dbReference type="OrthoDB" id="2119228at2759"/>
<dbReference type="AlphaFoldDB" id="M9LSZ4"/>
<keyword evidence="7" id="KW-0206">Cytoskeleton</keyword>
<dbReference type="GO" id="GO:0035371">
    <property type="term" value="C:microtubule plus-end"/>
    <property type="evidence" value="ECO:0007669"/>
    <property type="project" value="UniProtKB-ARBA"/>
</dbReference>
<keyword evidence="5 9" id="KW-0493">Microtubule</keyword>
<reference evidence="13" key="1">
    <citation type="journal article" date="2013" name="Genome Announc.">
        <title>Genome sequence of the basidiomycetous yeast Pseudozyma antarctica T-34, a producer of the glycolipid biosurfactants mannosylerythritol lipids.</title>
        <authorList>
            <person name="Morita T."/>
            <person name="Koike H."/>
            <person name="Koyama Y."/>
            <person name="Hagiwara H."/>
            <person name="Ito E."/>
            <person name="Fukuoka T."/>
            <person name="Imura T."/>
            <person name="Machida M."/>
            <person name="Kitamoto D."/>
        </authorList>
    </citation>
    <scope>NUCLEOTIDE SEQUENCE [LARGE SCALE GENOMIC DNA]</scope>
    <source>
        <strain evidence="13">T-34</strain>
    </source>
</reference>
<proteinExistence type="inferred from homology"/>
<organism evidence="12 13">
    <name type="scientific">Pseudozyma antarctica (strain T-34)</name>
    <name type="common">Yeast</name>
    <name type="synonym">Candida antarctica</name>
    <dbReference type="NCBI Taxonomy" id="1151754"/>
    <lineage>
        <taxon>Eukaryota</taxon>
        <taxon>Fungi</taxon>
        <taxon>Dikarya</taxon>
        <taxon>Basidiomycota</taxon>
        <taxon>Ustilaginomycotina</taxon>
        <taxon>Ustilaginomycetes</taxon>
        <taxon>Ustilaginales</taxon>
        <taxon>Ustilaginaceae</taxon>
        <taxon>Moesziomyces</taxon>
    </lineage>
</organism>
<gene>
    <name evidence="12" type="ORF">PANT_25d00075</name>
</gene>
<keyword evidence="3" id="KW-0963">Cytoplasm</keyword>
<dbReference type="GO" id="GO:0051233">
    <property type="term" value="C:spindle midzone"/>
    <property type="evidence" value="ECO:0007669"/>
    <property type="project" value="UniProtKB-ARBA"/>
</dbReference>
<keyword evidence="8" id="KW-0131">Cell cycle</keyword>
<keyword evidence="4" id="KW-0132">Cell division</keyword>
<dbReference type="GO" id="GO:0030473">
    <property type="term" value="P:nuclear migration along microtubule"/>
    <property type="evidence" value="ECO:0007669"/>
    <property type="project" value="UniProtKB-ARBA"/>
</dbReference>
<dbReference type="InterPro" id="IPR001715">
    <property type="entry name" value="CH_dom"/>
</dbReference>